<evidence type="ECO:0000313" key="2">
    <source>
        <dbReference type="Proteomes" id="UP000375525"/>
    </source>
</evidence>
<protein>
    <submittedName>
        <fullName evidence="1">Uncharacterized protein</fullName>
    </submittedName>
</protein>
<sequence>MSMASWLEESFDLVAVRTRYEAIPDDDKVKFEVSNAEIIQELIAETEGQRPAYLRQVAKNVDSITQGILIVFAIIGQVRVMEMIELRDRFRYSLSPGGPNRATCAGIYAFHQEIISVTLFDWPDEVFDAFGSDGGWPDDEDLDDE</sequence>
<dbReference type="RefSeq" id="WP_150782666.1">
    <property type="nucleotide sequence ID" value="NZ_CABVIH010000049.1"/>
</dbReference>
<dbReference type="OrthoDB" id="7022038at2"/>
<gene>
    <name evidence="1" type="ORF">PS880_06053</name>
</gene>
<evidence type="ECO:0000313" key="1">
    <source>
        <dbReference type="EMBL" id="VVP59647.1"/>
    </source>
</evidence>
<organism evidence="1 2">
    <name type="scientific">Pseudomonas fluorescens</name>
    <dbReference type="NCBI Taxonomy" id="294"/>
    <lineage>
        <taxon>Bacteria</taxon>
        <taxon>Pseudomonadati</taxon>
        <taxon>Pseudomonadota</taxon>
        <taxon>Gammaproteobacteria</taxon>
        <taxon>Pseudomonadales</taxon>
        <taxon>Pseudomonadaceae</taxon>
        <taxon>Pseudomonas</taxon>
    </lineage>
</organism>
<dbReference type="Proteomes" id="UP000375525">
    <property type="component" value="Unassembled WGS sequence"/>
</dbReference>
<dbReference type="EMBL" id="CABVIH010000049">
    <property type="protein sequence ID" value="VVP59647.1"/>
    <property type="molecule type" value="Genomic_DNA"/>
</dbReference>
<dbReference type="AlphaFoldDB" id="A0A5E7QFL4"/>
<accession>A0A5E7QFL4</accession>
<proteinExistence type="predicted"/>
<name>A0A5E7QFL4_PSEFL</name>
<reference evidence="1 2" key="1">
    <citation type="submission" date="2019-09" db="EMBL/GenBank/DDBJ databases">
        <authorList>
            <person name="Chandra G."/>
            <person name="Truman W A."/>
        </authorList>
    </citation>
    <scope>NUCLEOTIDE SEQUENCE [LARGE SCALE GENOMIC DNA]</scope>
    <source>
        <strain evidence="1">PS880</strain>
    </source>
</reference>